<gene>
    <name evidence="1" type="ORF">CCAM_LOCUS41473</name>
</gene>
<dbReference type="AlphaFoldDB" id="A0A484NGT8"/>
<dbReference type="Proteomes" id="UP000595140">
    <property type="component" value="Unassembled WGS sequence"/>
</dbReference>
<sequence>MNSSGSSPFESSLVKLVEKIGSISSGDLYRGIHYGKEVTVMICDFENLDKALAEFSSKQAIARYNYCD</sequence>
<protein>
    <submittedName>
        <fullName evidence="1">Uncharacterized protein</fullName>
    </submittedName>
</protein>
<proteinExistence type="predicted"/>
<reference evidence="1 2" key="1">
    <citation type="submission" date="2018-04" db="EMBL/GenBank/DDBJ databases">
        <authorList>
            <person name="Vogel A."/>
        </authorList>
    </citation>
    <scope>NUCLEOTIDE SEQUENCE [LARGE SCALE GENOMIC DNA]</scope>
</reference>
<keyword evidence="2" id="KW-1185">Reference proteome</keyword>
<name>A0A484NGT8_9ASTE</name>
<evidence type="ECO:0000313" key="1">
    <source>
        <dbReference type="EMBL" id="VFQ99697.1"/>
    </source>
</evidence>
<accession>A0A484NGT8</accession>
<evidence type="ECO:0000313" key="2">
    <source>
        <dbReference type="Proteomes" id="UP000595140"/>
    </source>
</evidence>
<dbReference type="EMBL" id="OOIL02006673">
    <property type="protein sequence ID" value="VFQ99697.1"/>
    <property type="molecule type" value="Genomic_DNA"/>
</dbReference>
<organism evidence="1 2">
    <name type="scientific">Cuscuta campestris</name>
    <dbReference type="NCBI Taxonomy" id="132261"/>
    <lineage>
        <taxon>Eukaryota</taxon>
        <taxon>Viridiplantae</taxon>
        <taxon>Streptophyta</taxon>
        <taxon>Embryophyta</taxon>
        <taxon>Tracheophyta</taxon>
        <taxon>Spermatophyta</taxon>
        <taxon>Magnoliopsida</taxon>
        <taxon>eudicotyledons</taxon>
        <taxon>Gunneridae</taxon>
        <taxon>Pentapetalae</taxon>
        <taxon>asterids</taxon>
        <taxon>lamiids</taxon>
        <taxon>Solanales</taxon>
        <taxon>Convolvulaceae</taxon>
        <taxon>Cuscuteae</taxon>
        <taxon>Cuscuta</taxon>
        <taxon>Cuscuta subgen. Grammica</taxon>
        <taxon>Cuscuta sect. Cleistogrammica</taxon>
    </lineage>
</organism>